<reference evidence="16" key="2">
    <citation type="submission" date="2025-05" db="UniProtKB">
        <authorList>
            <consortium name="RefSeq"/>
        </authorList>
    </citation>
    <scope>IDENTIFICATION</scope>
    <source>
        <tissue evidence="16">Testes</tissue>
    </source>
</reference>
<dbReference type="GO" id="GO:0005777">
    <property type="term" value="C:peroxisome"/>
    <property type="evidence" value="ECO:0007669"/>
    <property type="project" value="UniProtKB-SubCell"/>
</dbReference>
<evidence type="ECO:0000259" key="13">
    <source>
        <dbReference type="Pfam" id="PF09349"/>
    </source>
</evidence>
<keyword evidence="8" id="KW-0210">Decarboxylase</keyword>
<dbReference type="OrthoDB" id="9970124at2759"/>
<evidence type="ECO:0000313" key="15">
    <source>
        <dbReference type="Proteomes" id="UP000694865"/>
    </source>
</evidence>
<comment type="similarity">
    <text evidence="5">Belongs to the OHCU decarboxylase family.</text>
</comment>
<keyword evidence="7" id="KW-0659">Purine metabolism</keyword>
<organism evidence="14">
    <name type="scientific">Saccoglossus kowalevskii</name>
    <name type="common">Acorn worm</name>
    <dbReference type="NCBI Taxonomy" id="10224"/>
    <lineage>
        <taxon>Eukaryota</taxon>
        <taxon>Metazoa</taxon>
        <taxon>Hemichordata</taxon>
        <taxon>Enteropneusta</taxon>
        <taxon>Harrimaniidae</taxon>
        <taxon>Saccoglossus</taxon>
    </lineage>
</organism>
<dbReference type="GO" id="GO:0000255">
    <property type="term" value="P:allantoin metabolic process"/>
    <property type="evidence" value="ECO:0007669"/>
    <property type="project" value="InterPro"/>
</dbReference>
<sequence length="172" mass="19541">MRISDVNQLEFDEFTSKFGNVIEHATLITAAVWSERPFRSLTHLHDEICKFIDTLPDTGKAGILRCHPDLAGKLSQAGTLTSESTKEQSGSGLLSLTEDERNYLQQCNAKYRNKFGFPFVICARENKKDAIMKGFKTRLDNSMVDELNTGIREVKKIGWYRLLDLVDKDSHL</sequence>
<reference evidence="14" key="1">
    <citation type="journal article" date="2015" name="Nature">
        <title>Hemichordate genomes and deuterostome origins.</title>
        <authorList>
            <person name="Simakov O."/>
            <person name="Kawashima T."/>
            <person name="Marletaz F."/>
            <person name="Jenkins J."/>
            <person name="Koyanagi R."/>
            <person name="Mitros T."/>
            <person name="Hisata K."/>
            <person name="Bredeson J."/>
            <person name="Shoguchi E."/>
            <person name="Gyoja F."/>
            <person name="Yue J.X."/>
            <person name="Chen Y.C."/>
            <person name="Freeman R.M.Jr."/>
            <person name="Sasaki A."/>
            <person name="Hikosaka-Katayama T."/>
            <person name="Sato A."/>
            <person name="Fujie M."/>
            <person name="Baughman K.W."/>
            <person name="Levine J."/>
            <person name="Gonzalez P."/>
            <person name="Cameron C."/>
            <person name="Fritzenwanker J.H."/>
            <person name="Pani A.M."/>
            <person name="Goto H."/>
            <person name="Kanda M."/>
            <person name="Arakaki N."/>
            <person name="Yamasaki S."/>
            <person name="Qu J."/>
            <person name="Cree A."/>
            <person name="Ding Y."/>
            <person name="Dinh H.H."/>
            <person name="Dugan S."/>
            <person name="Holder M."/>
            <person name="Jhangiani S.N."/>
            <person name="Kovar C.L."/>
            <person name="Lee S.L."/>
            <person name="Lewis L.R."/>
            <person name="Morton D."/>
            <person name="Nazareth L.V."/>
            <person name="Okwuonu G."/>
            <person name="Santibanez J."/>
            <person name="Chen R."/>
            <person name="Richards S."/>
            <person name="Muzny D.M."/>
            <person name="Gillis A."/>
            <person name="Peshkin L."/>
            <person name="Wu M."/>
            <person name="Humphreys T."/>
            <person name="Su Y.H."/>
            <person name="Putnam N.H."/>
            <person name="Schmutz J."/>
            <person name="Fujiyama A."/>
            <person name="Yu J.K."/>
            <person name="Tagawa K."/>
            <person name="Worley K.C."/>
            <person name="Gibbs R.A."/>
            <person name="Kirschner M.W."/>
            <person name="Lowe C.J."/>
            <person name="Satoh N."/>
            <person name="Rokhsar D.S."/>
            <person name="Gerhart J."/>
        </authorList>
    </citation>
    <scope>NUCLEOTIDE SEQUENCE</scope>
</reference>
<dbReference type="InterPro" id="IPR018020">
    <property type="entry name" value="OHCU_decarboxylase"/>
</dbReference>
<dbReference type="NCBIfam" id="TIGR03164">
    <property type="entry name" value="UHCUDC"/>
    <property type="match status" value="1"/>
</dbReference>
<dbReference type="KEGG" id="sko:100371438"/>
<dbReference type="GO" id="GO:0019628">
    <property type="term" value="P:urate catabolic process"/>
    <property type="evidence" value="ECO:0007669"/>
    <property type="project" value="UniProtKB-UniPathway"/>
</dbReference>
<dbReference type="AlphaFoldDB" id="A0A0U2U2L5"/>
<dbReference type="GO" id="GO:0051997">
    <property type="term" value="F:2-oxo-4-hydroxy-4-carboxy-5-ureidoimidazoline decarboxylase activity"/>
    <property type="evidence" value="ECO:0007669"/>
    <property type="project" value="UniProtKB-EC"/>
</dbReference>
<evidence type="ECO:0000256" key="11">
    <source>
        <dbReference type="ARBA" id="ARBA00030624"/>
    </source>
</evidence>
<dbReference type="RefSeq" id="XP_002741153.1">
    <property type="nucleotide sequence ID" value="XM_002741107.2"/>
</dbReference>
<dbReference type="Pfam" id="PF09349">
    <property type="entry name" value="OHCU_decarbox"/>
    <property type="match status" value="1"/>
</dbReference>
<dbReference type="InterPro" id="IPR017580">
    <property type="entry name" value="OHCU_decarboxylase-1"/>
</dbReference>
<evidence type="ECO:0000256" key="8">
    <source>
        <dbReference type="ARBA" id="ARBA00022793"/>
    </source>
</evidence>
<dbReference type="EMBL" id="KT954990">
    <property type="protein sequence ID" value="ALR88636.1"/>
    <property type="molecule type" value="mRNA"/>
</dbReference>
<comment type="catalytic activity">
    <reaction evidence="1">
        <text>5-hydroxy-2-oxo-4-ureido-2,5-dihydro-1H-imidazole-5-carboxylate + H(+) = (S)-allantoin + CO2</text>
        <dbReference type="Rhea" id="RHEA:26301"/>
        <dbReference type="ChEBI" id="CHEBI:15378"/>
        <dbReference type="ChEBI" id="CHEBI:15678"/>
        <dbReference type="ChEBI" id="CHEBI:16526"/>
        <dbReference type="ChEBI" id="CHEBI:58639"/>
        <dbReference type="EC" id="4.1.1.97"/>
    </reaction>
</comment>
<dbReference type="Gene3D" id="1.10.3330.10">
    <property type="entry name" value="Oxo-4-hydroxy-4-carboxy-5-ureidoimidazoline decarboxylase"/>
    <property type="match status" value="1"/>
</dbReference>
<evidence type="ECO:0000256" key="2">
    <source>
        <dbReference type="ARBA" id="ARBA00002506"/>
    </source>
</evidence>
<dbReference type="UniPathway" id="UPA00394">
    <property type="reaction ID" value="UER00652"/>
</dbReference>
<dbReference type="EC" id="4.1.1.97" evidence="6"/>
<dbReference type="FunFam" id="1.10.3330.10:FF:000001">
    <property type="entry name" value="2-oxo-4-hydroxy-4-carboxy-5-ureidoimidazoline decarboxylase"/>
    <property type="match status" value="1"/>
</dbReference>
<accession>A0A0U2U2L5</accession>
<name>A0A0U2U2L5_SACKO</name>
<dbReference type="InterPro" id="IPR036778">
    <property type="entry name" value="OHCU_decarboxylase_sf"/>
</dbReference>
<evidence type="ECO:0000256" key="7">
    <source>
        <dbReference type="ARBA" id="ARBA00022631"/>
    </source>
</evidence>
<dbReference type="GO" id="GO:0006144">
    <property type="term" value="P:purine nucleobase metabolic process"/>
    <property type="evidence" value="ECO:0007669"/>
    <property type="project" value="UniProtKB-KW"/>
</dbReference>
<keyword evidence="15" id="KW-1185">Reference proteome</keyword>
<keyword evidence="9" id="KW-0576">Peroxisome</keyword>
<evidence type="ECO:0000256" key="10">
    <source>
        <dbReference type="ARBA" id="ARBA00023239"/>
    </source>
</evidence>
<dbReference type="PANTHER" id="PTHR43466">
    <property type="entry name" value="2-OXO-4-HYDROXY-4-CARBOXY-5-UREIDOIMIDAZOLINE DECARBOXYLASE-RELATED"/>
    <property type="match status" value="1"/>
</dbReference>
<comment type="subcellular location">
    <subcellularLocation>
        <location evidence="3">Peroxisome</location>
    </subcellularLocation>
</comment>
<evidence type="ECO:0000256" key="9">
    <source>
        <dbReference type="ARBA" id="ARBA00023140"/>
    </source>
</evidence>
<evidence type="ECO:0000256" key="5">
    <source>
        <dbReference type="ARBA" id="ARBA00005793"/>
    </source>
</evidence>
<comment type="pathway">
    <text evidence="4">Purine metabolism; urate degradation; (S)-allantoin from urate: step 3/3.</text>
</comment>
<evidence type="ECO:0000313" key="14">
    <source>
        <dbReference type="EMBL" id="ALR88636.1"/>
    </source>
</evidence>
<keyword evidence="10" id="KW-0456">Lyase</keyword>
<dbReference type="Proteomes" id="UP000694865">
    <property type="component" value="Unplaced"/>
</dbReference>
<gene>
    <name evidence="16" type="primary">LOC100371438</name>
</gene>
<dbReference type="SUPFAM" id="SSF158694">
    <property type="entry name" value="UraD-Like"/>
    <property type="match status" value="1"/>
</dbReference>
<evidence type="ECO:0000256" key="1">
    <source>
        <dbReference type="ARBA" id="ARBA00001163"/>
    </source>
</evidence>
<evidence type="ECO:0000256" key="6">
    <source>
        <dbReference type="ARBA" id="ARBA00012257"/>
    </source>
</evidence>
<proteinExistence type="evidence at transcript level"/>
<feature type="domain" description="Oxo-4-hydroxy-4-carboxy-5-ureidoimidazoline decarboxylase" evidence="13">
    <location>
        <begin position="7"/>
        <end position="162"/>
    </location>
</feature>
<dbReference type="GeneID" id="100371438"/>
<evidence type="ECO:0000313" key="16">
    <source>
        <dbReference type="RefSeq" id="XP_002741153.1"/>
    </source>
</evidence>
<protein>
    <recommendedName>
        <fullName evidence="6">2-oxo-4-hydroxy-4-carboxy-5-ureidoimidazoline decarboxylase</fullName>
        <ecNumber evidence="6">4.1.1.97</ecNumber>
    </recommendedName>
    <alternativeName>
        <fullName evidence="12">Parahox neighbor</fullName>
    </alternativeName>
    <alternativeName>
        <fullName evidence="11">Ureidoimidazoline (2-oxo-4-hydroxy-4-carboxy-5-) decarboxylase</fullName>
    </alternativeName>
</protein>
<comment type="function">
    <text evidence="2">Catalyzes the stereoselective decarboxylation of 2-oxo-4-hydroxy-4-carboxy-5-ureidoimidazoline (OHCU) to (S)-allantoin.</text>
</comment>
<evidence type="ECO:0000256" key="3">
    <source>
        <dbReference type="ARBA" id="ARBA00004275"/>
    </source>
</evidence>
<dbReference type="PANTHER" id="PTHR43466:SF1">
    <property type="entry name" value="2-OXO-4-HYDROXY-4-CARBOXY-5-UREIDOIMIDAZOLINE DECARBOXYLASE-RELATED"/>
    <property type="match status" value="1"/>
</dbReference>
<evidence type="ECO:0000256" key="12">
    <source>
        <dbReference type="ARBA" id="ARBA00032116"/>
    </source>
</evidence>
<evidence type="ECO:0000256" key="4">
    <source>
        <dbReference type="ARBA" id="ARBA00004754"/>
    </source>
</evidence>